<feature type="domain" description="Phosphatidic acid phosphatase type 2/haloperoxidase" evidence="2">
    <location>
        <begin position="8"/>
        <end position="109"/>
    </location>
</feature>
<dbReference type="InterPro" id="IPR000326">
    <property type="entry name" value="PAP2/HPO"/>
</dbReference>
<feature type="transmembrane region" description="Helical" evidence="1">
    <location>
        <begin position="122"/>
        <end position="142"/>
    </location>
</feature>
<evidence type="ECO:0000259" key="2">
    <source>
        <dbReference type="SMART" id="SM00014"/>
    </source>
</evidence>
<dbReference type="CDD" id="cd01610">
    <property type="entry name" value="PAP2_like"/>
    <property type="match status" value="1"/>
</dbReference>
<keyword evidence="4" id="KW-1185">Reference proteome</keyword>
<organism evidence="3 4">
    <name type="scientific">Candidatus Jidaibacter acanthamoebae</name>
    <dbReference type="NCBI Taxonomy" id="86105"/>
    <lineage>
        <taxon>Bacteria</taxon>
        <taxon>Pseudomonadati</taxon>
        <taxon>Pseudomonadota</taxon>
        <taxon>Alphaproteobacteria</taxon>
        <taxon>Rickettsiales</taxon>
        <taxon>Candidatus Midichloriaceae</taxon>
        <taxon>Candidatus Jidaibacter</taxon>
    </lineage>
</organism>
<dbReference type="AlphaFoldDB" id="A0A0C1QFJ6"/>
<keyword evidence="1" id="KW-0472">Membrane</keyword>
<dbReference type="Gene3D" id="1.20.144.10">
    <property type="entry name" value="Phosphatidic acid phosphatase type 2/haloperoxidase"/>
    <property type="match status" value="1"/>
</dbReference>
<dbReference type="SMART" id="SM00014">
    <property type="entry name" value="acidPPc"/>
    <property type="match status" value="1"/>
</dbReference>
<dbReference type="InterPro" id="IPR036938">
    <property type="entry name" value="PAP2/HPO_sf"/>
</dbReference>
<proteinExistence type="predicted"/>
<comment type="caution">
    <text evidence="3">The sequence shown here is derived from an EMBL/GenBank/DDBJ whole genome shotgun (WGS) entry which is preliminary data.</text>
</comment>
<feature type="transmembrane region" description="Helical" evidence="1">
    <location>
        <begin position="180"/>
        <end position="199"/>
    </location>
</feature>
<dbReference type="Pfam" id="PF01569">
    <property type="entry name" value="PAP2"/>
    <property type="match status" value="1"/>
</dbReference>
<dbReference type="SUPFAM" id="SSF48317">
    <property type="entry name" value="Acid phosphatase/Vanadium-dependent haloperoxidase"/>
    <property type="match status" value="1"/>
</dbReference>
<evidence type="ECO:0000313" key="3">
    <source>
        <dbReference type="EMBL" id="KIE04344.1"/>
    </source>
</evidence>
<protein>
    <recommendedName>
        <fullName evidence="2">Phosphatidic acid phosphatase type 2/haloperoxidase domain-containing protein</fullName>
    </recommendedName>
</protein>
<evidence type="ECO:0000313" key="4">
    <source>
        <dbReference type="Proteomes" id="UP000031258"/>
    </source>
</evidence>
<keyword evidence="1" id="KW-1133">Transmembrane helix</keyword>
<accession>A0A0C1QFJ6</accession>
<feature type="transmembrane region" description="Helical" evidence="1">
    <location>
        <begin position="67"/>
        <end position="88"/>
    </location>
</feature>
<dbReference type="Proteomes" id="UP000031258">
    <property type="component" value="Unassembled WGS sequence"/>
</dbReference>
<sequence>MLINRNAFGSALFITIFTMALNAYLKSIWQVPLNPELNKEGWAFPSGHTQSSCVFWFFLSLMLEKRWMIICIPVVLLGVVSGIVHFGYHEWYEILAAIGFAGLEIIFFFYLLKIWDYYQIGFYHLGFLLSIVIVLFLSLLLLPNKQGYFWLWNGLGGMLGISIGWMLLERIFENYEIKHKLVMSGILLALFGGIYFGFHFDETKIVYNSIITFIIGLVISIGLPLIDRRISKYYKM</sequence>
<reference evidence="3 4" key="1">
    <citation type="submission" date="2014-11" db="EMBL/GenBank/DDBJ databases">
        <title>A Rickettsiales Symbiont of Amoebae With Ancient Features.</title>
        <authorList>
            <person name="Schulz F."/>
            <person name="Martijn J."/>
            <person name="Wascher F."/>
            <person name="Kostanjsek R."/>
            <person name="Ettema T.J."/>
            <person name="Horn M."/>
        </authorList>
    </citation>
    <scope>NUCLEOTIDE SEQUENCE [LARGE SCALE GENOMIC DNA]</scope>
    <source>
        <strain evidence="3 4">UWC36</strain>
    </source>
</reference>
<feature type="transmembrane region" description="Helical" evidence="1">
    <location>
        <begin position="6"/>
        <end position="25"/>
    </location>
</feature>
<gene>
    <name evidence="3" type="ORF">NF27_IN00850</name>
</gene>
<feature type="transmembrane region" description="Helical" evidence="1">
    <location>
        <begin position="148"/>
        <end position="168"/>
    </location>
</feature>
<dbReference type="EMBL" id="JSWE01000206">
    <property type="protein sequence ID" value="KIE04344.1"/>
    <property type="molecule type" value="Genomic_DNA"/>
</dbReference>
<feature type="transmembrane region" description="Helical" evidence="1">
    <location>
        <begin position="205"/>
        <end position="226"/>
    </location>
</feature>
<name>A0A0C1QFJ6_9RICK</name>
<feature type="transmembrane region" description="Helical" evidence="1">
    <location>
        <begin position="94"/>
        <end position="115"/>
    </location>
</feature>
<evidence type="ECO:0000256" key="1">
    <source>
        <dbReference type="SAM" id="Phobius"/>
    </source>
</evidence>
<keyword evidence="1" id="KW-0812">Transmembrane</keyword>
<dbReference type="STRING" id="86105.NF27_IN00850"/>